<evidence type="ECO:0008006" key="7">
    <source>
        <dbReference type="Google" id="ProtNLM"/>
    </source>
</evidence>
<dbReference type="PANTHER" id="PTHR12258:SF5">
    <property type="entry name" value="BCDNA.GH02250-RELATED"/>
    <property type="match status" value="1"/>
</dbReference>
<sequence length="118" mass="13284">MATKKLETVADVDIDPEGTFKYVLIKVHDSEESKLIVRGWKWAEYHADIYDRTSSQLQKLGLDTEVLGGGRIQHNPSSKQLKVYGYSVGFGKADHEQSCSILKKHFPSYSITSSDEGY</sequence>
<accession>A0ABQ9G679</accession>
<evidence type="ECO:0000313" key="6">
    <source>
        <dbReference type="Proteomes" id="UP001159363"/>
    </source>
</evidence>
<dbReference type="InterPro" id="IPR038596">
    <property type="entry name" value="Janus_sf"/>
</dbReference>
<comment type="caution">
    <text evidence="5">The sequence shown here is derived from an EMBL/GenBank/DDBJ whole genome shotgun (WGS) entry which is preliminary data.</text>
</comment>
<keyword evidence="6" id="KW-1185">Reference proteome</keyword>
<protein>
    <recommendedName>
        <fullName evidence="7">14 kDa phosphohistidine phosphatase</fullName>
    </recommendedName>
</protein>
<dbReference type="InterPro" id="IPR007702">
    <property type="entry name" value="Janus"/>
</dbReference>
<reference evidence="5 6" key="1">
    <citation type="submission" date="2023-02" db="EMBL/GenBank/DDBJ databases">
        <title>LHISI_Scaffold_Assembly.</title>
        <authorList>
            <person name="Stuart O.P."/>
            <person name="Cleave R."/>
            <person name="Magrath M.J.L."/>
            <person name="Mikheyev A.S."/>
        </authorList>
    </citation>
    <scope>NUCLEOTIDE SEQUENCE [LARGE SCALE GENOMIC DNA]</scope>
    <source>
        <strain evidence="5">Daus_M_001</strain>
        <tissue evidence="5">Leg muscle</tissue>
    </source>
</reference>
<name>A0ABQ9G679_9NEOP</name>
<evidence type="ECO:0000256" key="3">
    <source>
        <dbReference type="ARBA" id="ARBA00022782"/>
    </source>
</evidence>
<evidence type="ECO:0000256" key="2">
    <source>
        <dbReference type="ARBA" id="ARBA00010971"/>
    </source>
</evidence>
<evidence type="ECO:0000256" key="1">
    <source>
        <dbReference type="ARBA" id="ARBA00002508"/>
    </source>
</evidence>
<evidence type="ECO:0000256" key="4">
    <source>
        <dbReference type="ARBA" id="ARBA00022928"/>
    </source>
</evidence>
<keyword evidence="3" id="KW-0221">Differentiation</keyword>
<proteinExistence type="inferred from homology"/>
<gene>
    <name evidence="5" type="ORF">PR048_032408</name>
</gene>
<dbReference type="SUPFAM" id="SSF143724">
    <property type="entry name" value="PHP14-like"/>
    <property type="match status" value="1"/>
</dbReference>
<dbReference type="PANTHER" id="PTHR12258">
    <property type="entry name" value="JANUS-A/JANUS-B"/>
    <property type="match status" value="1"/>
</dbReference>
<comment type="function">
    <text evidence="1">JanA and janB regulate somatic sex differentiation.</text>
</comment>
<dbReference type="EMBL" id="JARBHB010000016">
    <property type="protein sequence ID" value="KAJ8866549.1"/>
    <property type="molecule type" value="Genomic_DNA"/>
</dbReference>
<organism evidence="5 6">
    <name type="scientific">Dryococelus australis</name>
    <dbReference type="NCBI Taxonomy" id="614101"/>
    <lineage>
        <taxon>Eukaryota</taxon>
        <taxon>Metazoa</taxon>
        <taxon>Ecdysozoa</taxon>
        <taxon>Arthropoda</taxon>
        <taxon>Hexapoda</taxon>
        <taxon>Insecta</taxon>
        <taxon>Pterygota</taxon>
        <taxon>Neoptera</taxon>
        <taxon>Polyneoptera</taxon>
        <taxon>Phasmatodea</taxon>
        <taxon>Verophasmatodea</taxon>
        <taxon>Anareolatae</taxon>
        <taxon>Phasmatidae</taxon>
        <taxon>Eurycanthinae</taxon>
        <taxon>Dryococelus</taxon>
    </lineage>
</organism>
<dbReference type="Gene3D" id="3.50.20.20">
    <property type="entry name" value="Janus/Ocnus"/>
    <property type="match status" value="1"/>
</dbReference>
<dbReference type="Pfam" id="PF05005">
    <property type="entry name" value="Ocnus"/>
    <property type="match status" value="1"/>
</dbReference>
<keyword evidence="4" id="KW-0726">Sexual differentiation</keyword>
<comment type="similarity">
    <text evidence="2">Belongs to the janus family.</text>
</comment>
<evidence type="ECO:0000313" key="5">
    <source>
        <dbReference type="EMBL" id="KAJ8866549.1"/>
    </source>
</evidence>
<dbReference type="Proteomes" id="UP001159363">
    <property type="component" value="Chromosome 15"/>
</dbReference>